<name>A0A0F9ICE2_9ZZZZ</name>
<accession>A0A0F9ICE2</accession>
<dbReference type="AlphaFoldDB" id="A0A0F9ICE2"/>
<sequence length="130" mass="13503">LPALVASKGQISAGEMLTAQTRTPLENFKKDISEYNSLVKLGVITWNVYGRAVKAAQKKLESAFEKNTKIKGPGSLGGFPATSDFGELPGAQVSIAGLSIGGTSGINKLVAQGERTINLLTVIAAKEGLS</sequence>
<reference evidence="1" key="1">
    <citation type="journal article" date="2015" name="Nature">
        <title>Complex archaea that bridge the gap between prokaryotes and eukaryotes.</title>
        <authorList>
            <person name="Spang A."/>
            <person name="Saw J.H."/>
            <person name="Jorgensen S.L."/>
            <person name="Zaremba-Niedzwiedzka K."/>
            <person name="Martijn J."/>
            <person name="Lind A.E."/>
            <person name="van Eijk R."/>
            <person name="Schleper C."/>
            <person name="Guy L."/>
            <person name="Ettema T.J."/>
        </authorList>
    </citation>
    <scope>NUCLEOTIDE SEQUENCE</scope>
</reference>
<evidence type="ECO:0000313" key="1">
    <source>
        <dbReference type="EMBL" id="KKM17419.1"/>
    </source>
</evidence>
<organism evidence="1">
    <name type="scientific">marine sediment metagenome</name>
    <dbReference type="NCBI Taxonomy" id="412755"/>
    <lineage>
        <taxon>unclassified sequences</taxon>
        <taxon>metagenomes</taxon>
        <taxon>ecological metagenomes</taxon>
    </lineage>
</organism>
<dbReference type="EMBL" id="LAZR01014456">
    <property type="protein sequence ID" value="KKM17419.1"/>
    <property type="molecule type" value="Genomic_DNA"/>
</dbReference>
<gene>
    <name evidence="1" type="ORF">LCGC14_1676000</name>
</gene>
<proteinExistence type="predicted"/>
<comment type="caution">
    <text evidence="1">The sequence shown here is derived from an EMBL/GenBank/DDBJ whole genome shotgun (WGS) entry which is preliminary data.</text>
</comment>
<protein>
    <submittedName>
        <fullName evidence="1">Uncharacterized protein</fullName>
    </submittedName>
</protein>
<feature type="non-terminal residue" evidence="1">
    <location>
        <position position="1"/>
    </location>
</feature>